<evidence type="ECO:0000256" key="1">
    <source>
        <dbReference type="ARBA" id="ARBA00022729"/>
    </source>
</evidence>
<dbReference type="EMBL" id="FOHK01000007">
    <property type="protein sequence ID" value="SET38070.1"/>
    <property type="molecule type" value="Genomic_DNA"/>
</dbReference>
<protein>
    <recommendedName>
        <fullName evidence="5">NHL repeat-containing protein</fullName>
    </recommendedName>
</protein>
<evidence type="ECO:0000256" key="2">
    <source>
        <dbReference type="ARBA" id="ARBA00023180"/>
    </source>
</evidence>
<proteinExistence type="predicted"/>
<keyword evidence="1" id="KW-0732">Signal</keyword>
<name>A0A1I0E0F0_THASX</name>
<accession>A0A1I0E0F0</accession>
<dbReference type="AlphaFoldDB" id="A0A1I0E0F0"/>
<dbReference type="OrthoDB" id="9799230at2"/>
<keyword evidence="4" id="KW-1185">Reference proteome</keyword>
<dbReference type="Proteomes" id="UP000199308">
    <property type="component" value="Unassembled WGS sequence"/>
</dbReference>
<sequence length="354" mass="39715">MNNILPKSGVNPHGKIIGSQPFQYRVNTQWCQFKGQQAPVENCHDMAFDSKGRLFLVTDHPQNNLIVINPDGTLADAFCTQFPGAHAIRIVQEDDQEFIYLVDSGWKTNRHWDGKSTEAWDSPFNKVIPQNGCIAKLTIDGHVEFIIGHPQTIGIYTPDMPFRPTDIVIGDNSDLYVTDGYGSDFVIQYNKHGQYVRHWGGHENSDTHYNLANTHGIELLSDTQNGSHLLVSSRADMQYKRFTLEGKYIDTIDMHGAWVGRPTLAHNHMFVPVCWSDIDGTNATDSGFVSILDMNFNPIAQLGGTTALVDGEEKQQTTWDLFNHVHGIVVDDDGNLYIGQWRAGNSMPIKLEKC</sequence>
<dbReference type="SUPFAM" id="SSF50956">
    <property type="entry name" value="Thermostable phytase (3-phytase)"/>
    <property type="match status" value="1"/>
</dbReference>
<dbReference type="Gene3D" id="2.120.10.30">
    <property type="entry name" value="TolB, C-terminal domain"/>
    <property type="match status" value="1"/>
</dbReference>
<keyword evidence="2" id="KW-0325">Glycoprotein</keyword>
<dbReference type="RefSeq" id="WP_093329188.1">
    <property type="nucleotide sequence ID" value="NZ_AP027363.1"/>
</dbReference>
<gene>
    <name evidence="3" type="ORF">SAMN05660429_01666</name>
</gene>
<dbReference type="InterPro" id="IPR011042">
    <property type="entry name" value="6-blade_b-propeller_TolB-like"/>
</dbReference>
<dbReference type="PANTHER" id="PTHR10680:SF38">
    <property type="entry name" value="BLL1368 PROTEIN"/>
    <property type="match status" value="1"/>
</dbReference>
<organism evidence="3 4">
    <name type="scientific">Thalassotalea agarivorans</name>
    <name type="common">Thalassomonas agarivorans</name>
    <dbReference type="NCBI Taxonomy" id="349064"/>
    <lineage>
        <taxon>Bacteria</taxon>
        <taxon>Pseudomonadati</taxon>
        <taxon>Pseudomonadota</taxon>
        <taxon>Gammaproteobacteria</taxon>
        <taxon>Alteromonadales</taxon>
        <taxon>Colwelliaceae</taxon>
        <taxon>Thalassotalea</taxon>
    </lineage>
</organism>
<reference evidence="3 4" key="1">
    <citation type="submission" date="2016-10" db="EMBL/GenBank/DDBJ databases">
        <authorList>
            <person name="de Groot N.N."/>
        </authorList>
    </citation>
    <scope>NUCLEOTIDE SEQUENCE [LARGE SCALE GENOMIC DNA]</scope>
    <source>
        <strain evidence="3 4">DSM 19706</strain>
    </source>
</reference>
<evidence type="ECO:0000313" key="3">
    <source>
        <dbReference type="EMBL" id="SET38070.1"/>
    </source>
</evidence>
<dbReference type="STRING" id="349064.SAMN05660429_01666"/>
<dbReference type="PANTHER" id="PTHR10680">
    <property type="entry name" value="PEPTIDYL-GLYCINE ALPHA-AMIDATING MONOOXYGENASE"/>
    <property type="match status" value="1"/>
</dbReference>
<evidence type="ECO:0008006" key="5">
    <source>
        <dbReference type="Google" id="ProtNLM"/>
    </source>
</evidence>
<evidence type="ECO:0000313" key="4">
    <source>
        <dbReference type="Proteomes" id="UP000199308"/>
    </source>
</evidence>